<keyword evidence="3" id="KW-0862">Zinc</keyword>
<name>A0A087W0P5_ECHMU</name>
<gene>
    <name evidence="5" type="ORF">EmuJ_000189100</name>
</gene>
<dbReference type="SUPFAM" id="SSF54928">
    <property type="entry name" value="RNA-binding domain, RBD"/>
    <property type="match status" value="1"/>
</dbReference>
<dbReference type="STRING" id="6211.A0A087W0P5"/>
<dbReference type="AlphaFoldDB" id="A0A087W0P5"/>
<evidence type="ECO:0000256" key="1">
    <source>
        <dbReference type="ARBA" id="ARBA00022723"/>
    </source>
</evidence>
<keyword evidence="2" id="KW-0863">Zinc-finger</keyword>
<organism evidence="5 6">
    <name type="scientific">Echinococcus multilocularis</name>
    <name type="common">Fox tapeworm</name>
    <dbReference type="NCBI Taxonomy" id="6211"/>
    <lineage>
        <taxon>Eukaryota</taxon>
        <taxon>Metazoa</taxon>
        <taxon>Spiralia</taxon>
        <taxon>Lophotrochozoa</taxon>
        <taxon>Platyhelminthes</taxon>
        <taxon>Cestoda</taxon>
        <taxon>Eucestoda</taxon>
        <taxon>Cyclophyllidea</taxon>
        <taxon>Taeniidae</taxon>
        <taxon>Echinococcus</taxon>
    </lineage>
</organism>
<dbReference type="CDD" id="cd00590">
    <property type="entry name" value="RRM_SF"/>
    <property type="match status" value="1"/>
</dbReference>
<evidence type="ECO:0000313" key="6">
    <source>
        <dbReference type="Proteomes" id="UP000017246"/>
    </source>
</evidence>
<evidence type="ECO:0000256" key="2">
    <source>
        <dbReference type="ARBA" id="ARBA00022771"/>
    </source>
</evidence>
<dbReference type="EMBL" id="LN902846">
    <property type="protein sequence ID" value="CDI98065.1"/>
    <property type="molecule type" value="Genomic_DNA"/>
</dbReference>
<dbReference type="InterPro" id="IPR027370">
    <property type="entry name" value="Znf-RING_euk"/>
</dbReference>
<proteinExistence type="predicted"/>
<keyword evidence="1" id="KW-0479">Metal-binding</keyword>
<feature type="domain" description="Zinc finger RING-type eukaryotic" evidence="4">
    <location>
        <begin position="10"/>
        <end position="35"/>
    </location>
</feature>
<dbReference type="InterPro" id="IPR012677">
    <property type="entry name" value="Nucleotide-bd_a/b_plait_sf"/>
</dbReference>
<evidence type="ECO:0000256" key="3">
    <source>
        <dbReference type="ARBA" id="ARBA00022833"/>
    </source>
</evidence>
<evidence type="ECO:0000259" key="4">
    <source>
        <dbReference type="Pfam" id="PF13445"/>
    </source>
</evidence>
<dbReference type="OrthoDB" id="264917at2759"/>
<accession>A0A087W0P5</accession>
<dbReference type="Proteomes" id="UP000017246">
    <property type="component" value="Unassembled WGS sequence"/>
</dbReference>
<sequence length="300" mass="33349">MDTPDADLMCGVCRKLMNDPHILPCGHTFCLRPCLRPHNRAMTVYCINCHMVFHVADLQPNFTILVQICLLAWYRRQNRMQKPKDEQTWNNKFRRVYKPPVGGKFSDATGSGISLDSTLEESRHSSSVTLKEVGSTNRTLVGCSRFIKSDTMKLEPLKSKKQEGAAANAAKTGHQPIVDGLPPKSKENDIHSLLGRFSTVTQVRVDANKLRASVNFSTAEALQMAMAAAPPRFKGVNLRATLPDEHKWISPSLKTDAKDEAPTQVAGSKFKWNVDNSSHLRLQSSNVSFTKTNKGEGSEK</sequence>
<keyword evidence="6" id="KW-1185">Reference proteome</keyword>
<dbReference type="Pfam" id="PF13445">
    <property type="entry name" value="zf-RING_UBOX"/>
    <property type="match status" value="1"/>
</dbReference>
<dbReference type="OMA" id="QICLLAW"/>
<dbReference type="Gene3D" id="3.30.70.330">
    <property type="match status" value="1"/>
</dbReference>
<dbReference type="Gene3D" id="3.30.40.10">
    <property type="entry name" value="Zinc/RING finger domain, C3HC4 (zinc finger)"/>
    <property type="match status" value="1"/>
</dbReference>
<protein>
    <submittedName>
        <fullName evidence="5">Zinc finger C3HC4 RING type</fullName>
    </submittedName>
</protein>
<dbReference type="SUPFAM" id="SSF57850">
    <property type="entry name" value="RING/U-box"/>
    <property type="match status" value="1"/>
</dbReference>
<dbReference type="GO" id="GO:0008270">
    <property type="term" value="F:zinc ion binding"/>
    <property type="evidence" value="ECO:0007669"/>
    <property type="project" value="UniProtKB-KW"/>
</dbReference>
<evidence type="ECO:0000313" key="5">
    <source>
        <dbReference type="EMBL" id="CDI98065.1"/>
    </source>
</evidence>
<reference evidence="5" key="2">
    <citation type="submission" date="2015-11" db="EMBL/GenBank/DDBJ databases">
        <authorList>
            <person name="Zhang Y."/>
            <person name="Guo Z."/>
        </authorList>
    </citation>
    <scope>NUCLEOTIDE SEQUENCE</scope>
</reference>
<dbReference type="InterPro" id="IPR035979">
    <property type="entry name" value="RBD_domain_sf"/>
</dbReference>
<dbReference type="InterPro" id="IPR013083">
    <property type="entry name" value="Znf_RING/FYVE/PHD"/>
</dbReference>
<dbReference type="GO" id="GO:0003676">
    <property type="term" value="F:nucleic acid binding"/>
    <property type="evidence" value="ECO:0007669"/>
    <property type="project" value="InterPro"/>
</dbReference>
<reference evidence="5" key="1">
    <citation type="journal article" date="2013" name="Nature">
        <title>The genomes of four tapeworm species reveal adaptations to parasitism.</title>
        <authorList>
            <person name="Tsai I.J."/>
            <person name="Zarowiecki M."/>
            <person name="Holroyd N."/>
            <person name="Garciarrubio A."/>
            <person name="Sanchez-Flores A."/>
            <person name="Brooks K.L."/>
            <person name="Tracey A."/>
            <person name="Bobes R.J."/>
            <person name="Fragoso G."/>
            <person name="Sciutto E."/>
            <person name="Aslett M."/>
            <person name="Beasley H."/>
            <person name="Bennett H.M."/>
            <person name="Cai J."/>
            <person name="Camicia F."/>
            <person name="Clark R."/>
            <person name="Cucher M."/>
            <person name="De Silva N."/>
            <person name="Day T.A."/>
            <person name="Deplazes P."/>
            <person name="Estrada K."/>
            <person name="Fernandez C."/>
            <person name="Holland P.W."/>
            <person name="Hou J."/>
            <person name="Hu S."/>
            <person name="Huckvale T."/>
            <person name="Hung S.S."/>
            <person name="Kamenetzky L."/>
            <person name="Keane J.A."/>
            <person name="Kiss F."/>
            <person name="Koziol U."/>
            <person name="Lambert O."/>
            <person name="Liu K."/>
            <person name="Luo X."/>
            <person name="Luo Y."/>
            <person name="Macchiaroli N."/>
            <person name="Nichol S."/>
            <person name="Paps J."/>
            <person name="Parkinson J."/>
            <person name="Pouchkina-Stantcheva N."/>
            <person name="Riddiford N."/>
            <person name="Rosenzvit M."/>
            <person name="Salinas G."/>
            <person name="Wasmuth J.D."/>
            <person name="Zamanian M."/>
            <person name="Zheng Y."/>
            <person name="Cai X."/>
            <person name="Soberon X."/>
            <person name="Olson P.D."/>
            <person name="Laclette J.P."/>
            <person name="Brehm K."/>
            <person name="Berriman M."/>
            <person name="Garciarrubio A."/>
            <person name="Bobes R.J."/>
            <person name="Fragoso G."/>
            <person name="Sanchez-Flores A."/>
            <person name="Estrada K."/>
            <person name="Cevallos M.A."/>
            <person name="Morett E."/>
            <person name="Gonzalez V."/>
            <person name="Portillo T."/>
            <person name="Ochoa-Leyva A."/>
            <person name="Jose M.V."/>
            <person name="Sciutto E."/>
            <person name="Landa A."/>
            <person name="Jimenez L."/>
            <person name="Valdes V."/>
            <person name="Carrero J.C."/>
            <person name="Larralde C."/>
            <person name="Morales-Montor J."/>
            <person name="Limon-Lason J."/>
            <person name="Soberon X."/>
            <person name="Laclette J.P."/>
        </authorList>
    </citation>
    <scope>NUCLEOTIDE SEQUENCE [LARGE SCALE GENOMIC DNA]</scope>
</reference>